<keyword evidence="2" id="KW-0812">Transmembrane</keyword>
<sequence>MKRKIEFNKTYFDIEFNIYTSKNNINNEDNKNSKLKKIDSLVFGGGGMKGINFAGVLKGLDNYGILKQIKNFLGVSAGSIVSFMYLAGYCTDDIIKICLKMDFSKLASPKIKNLYYGSLDDGSRMNKILERFLILKKIDPKINLKNFYNLTNKKFILTVYNSTKNKIEYIDYTNYPDLPVTTAIRMSSAIPVYYKPIKYNNEIFRDGGIGDNFPINYFKDFNTVIGFKFYAELIKDNPNDNLESSIINLINSIQLRELTSYIDKKKYYLDITSKVGVLEFGANYDIKLKTIRSSYLDTLKYLKLRFN</sequence>
<dbReference type="PANTHER" id="PTHR46394:SF1">
    <property type="entry name" value="PNPLA DOMAIN-CONTAINING PROTEIN"/>
    <property type="match status" value="1"/>
</dbReference>
<dbReference type="InterPro" id="IPR002641">
    <property type="entry name" value="PNPLA_dom"/>
</dbReference>
<keyword evidence="2" id="KW-0472">Membrane</keyword>
<organism evidence="4">
    <name type="scientific">viral metagenome</name>
    <dbReference type="NCBI Taxonomy" id="1070528"/>
    <lineage>
        <taxon>unclassified sequences</taxon>
        <taxon>metagenomes</taxon>
        <taxon>organismal metagenomes</taxon>
    </lineage>
</organism>
<feature type="domain" description="PNPLA" evidence="3">
    <location>
        <begin position="41"/>
        <end position="219"/>
    </location>
</feature>
<dbReference type="InterPro" id="IPR016035">
    <property type="entry name" value="Acyl_Trfase/lysoPLipase"/>
</dbReference>
<proteinExistence type="predicted"/>
<feature type="transmembrane region" description="Helical" evidence="2">
    <location>
        <begin position="72"/>
        <end position="89"/>
    </location>
</feature>
<keyword evidence="2" id="KW-1133">Transmembrane helix</keyword>
<dbReference type="AlphaFoldDB" id="A0A6C0ABZ7"/>
<evidence type="ECO:0000259" key="3">
    <source>
        <dbReference type="PROSITE" id="PS51635"/>
    </source>
</evidence>
<evidence type="ECO:0000256" key="2">
    <source>
        <dbReference type="SAM" id="Phobius"/>
    </source>
</evidence>
<reference evidence="4" key="1">
    <citation type="journal article" date="2020" name="Nature">
        <title>Giant virus diversity and host interactions through global metagenomics.</title>
        <authorList>
            <person name="Schulz F."/>
            <person name="Roux S."/>
            <person name="Paez-Espino D."/>
            <person name="Jungbluth S."/>
            <person name="Walsh D.A."/>
            <person name="Denef V.J."/>
            <person name="McMahon K.D."/>
            <person name="Konstantinidis K.T."/>
            <person name="Eloe-Fadrosh E.A."/>
            <person name="Kyrpides N.C."/>
            <person name="Woyke T."/>
        </authorList>
    </citation>
    <scope>NUCLEOTIDE SEQUENCE</scope>
    <source>
        <strain evidence="4">GVMAG-S-1004661-13</strain>
    </source>
</reference>
<dbReference type="InterPro" id="IPR052580">
    <property type="entry name" value="Lipid_Hydrolase"/>
</dbReference>
<dbReference type="PROSITE" id="PS51635">
    <property type="entry name" value="PNPLA"/>
    <property type="match status" value="1"/>
</dbReference>
<dbReference type="SUPFAM" id="SSF52151">
    <property type="entry name" value="FabD/lysophospholipase-like"/>
    <property type="match status" value="1"/>
</dbReference>
<dbReference type="PANTHER" id="PTHR46394">
    <property type="entry name" value="ANNEXIN"/>
    <property type="match status" value="1"/>
</dbReference>
<evidence type="ECO:0000313" key="4">
    <source>
        <dbReference type="EMBL" id="QHS77229.1"/>
    </source>
</evidence>
<name>A0A6C0ABZ7_9ZZZZ</name>
<dbReference type="EMBL" id="MN740543">
    <property type="protein sequence ID" value="QHS77229.1"/>
    <property type="molecule type" value="Genomic_DNA"/>
</dbReference>
<dbReference type="Pfam" id="PF01734">
    <property type="entry name" value="Patatin"/>
    <property type="match status" value="1"/>
</dbReference>
<dbReference type="GO" id="GO:0006629">
    <property type="term" value="P:lipid metabolic process"/>
    <property type="evidence" value="ECO:0007669"/>
    <property type="project" value="UniProtKB-KW"/>
</dbReference>
<accession>A0A6C0ABZ7</accession>
<evidence type="ECO:0000256" key="1">
    <source>
        <dbReference type="ARBA" id="ARBA00023098"/>
    </source>
</evidence>
<protein>
    <recommendedName>
        <fullName evidence="3">PNPLA domain-containing protein</fullName>
    </recommendedName>
</protein>
<dbReference type="Gene3D" id="3.40.1090.10">
    <property type="entry name" value="Cytosolic phospholipase A2 catalytic domain"/>
    <property type="match status" value="2"/>
</dbReference>
<keyword evidence="1" id="KW-0443">Lipid metabolism</keyword>